<dbReference type="SUPFAM" id="SSF46689">
    <property type="entry name" value="Homeodomain-like"/>
    <property type="match status" value="1"/>
</dbReference>
<sequence length="327" mass="36405">MLPEVTFRSSELLPADRFECWRSLMSETHAPMDMQSEHADDFWVNQRTISLGEATVYPLECHPLTFRRTPKLIGKSDPEAYHLSFVKRGTGVVTLGKETIVHTVFDYHTSDTSRPFDLCTGREKFEVIGIEVPKALVPLPPRIAGQVIGKRISAQHGMGALLATFLTQITTDSHSYQPADGPRLSTVLTDLVASLFAGVLDANRSLTPETHRQTLTLRIKAFIQKNSDDPRLDVAAIAAAHHISVSYLHRLFQREGDGATVAGFLHRQRLEGARRDLSDPLRPEVPVHVVAAQRGFSHASAFSRAFRDAYGMPPGAYRRQFLGLERS</sequence>
<evidence type="ECO:0000256" key="3">
    <source>
        <dbReference type="ARBA" id="ARBA00023163"/>
    </source>
</evidence>
<dbReference type="PANTHER" id="PTHR46796:SF6">
    <property type="entry name" value="ARAC SUBFAMILY"/>
    <property type="match status" value="1"/>
</dbReference>
<accession>A0A0F4JKG8</accession>
<dbReference type="PROSITE" id="PS00041">
    <property type="entry name" value="HTH_ARAC_FAMILY_1"/>
    <property type="match status" value="1"/>
</dbReference>
<evidence type="ECO:0000313" key="6">
    <source>
        <dbReference type="Proteomes" id="UP000033551"/>
    </source>
</evidence>
<dbReference type="GO" id="GO:0043565">
    <property type="term" value="F:sequence-specific DNA binding"/>
    <property type="evidence" value="ECO:0007669"/>
    <property type="project" value="InterPro"/>
</dbReference>
<keyword evidence="3" id="KW-0804">Transcription</keyword>
<dbReference type="OrthoDB" id="9799345at2"/>
<proteinExistence type="predicted"/>
<keyword evidence="1" id="KW-0805">Transcription regulation</keyword>
<comment type="caution">
    <text evidence="5">The sequence shown here is derived from an EMBL/GenBank/DDBJ whole genome shotgun (WGS) entry which is preliminary data.</text>
</comment>
<dbReference type="AlphaFoldDB" id="A0A0F4JKG8"/>
<dbReference type="InterPro" id="IPR035418">
    <property type="entry name" value="AraC-bd_2"/>
</dbReference>
<dbReference type="Proteomes" id="UP000033551">
    <property type="component" value="Unassembled WGS sequence"/>
</dbReference>
<evidence type="ECO:0000313" key="5">
    <source>
        <dbReference type="EMBL" id="KJY34837.1"/>
    </source>
</evidence>
<dbReference type="InterPro" id="IPR018060">
    <property type="entry name" value="HTH_AraC"/>
</dbReference>
<dbReference type="RefSeq" id="WP_045947284.1">
    <property type="nucleotide sequence ID" value="NZ_JZWV01000259.1"/>
</dbReference>
<dbReference type="InterPro" id="IPR018062">
    <property type="entry name" value="HTH_AraC-typ_CS"/>
</dbReference>
<dbReference type="Pfam" id="PF14525">
    <property type="entry name" value="AraC_binding_2"/>
    <property type="match status" value="1"/>
</dbReference>
<dbReference type="EMBL" id="JZWV01000259">
    <property type="protein sequence ID" value="KJY34837.1"/>
    <property type="molecule type" value="Genomic_DNA"/>
</dbReference>
<dbReference type="InterPro" id="IPR020449">
    <property type="entry name" value="Tscrpt_reg_AraC-type_HTH"/>
</dbReference>
<reference evidence="5 6" key="1">
    <citation type="submission" date="2015-02" db="EMBL/GenBank/DDBJ databases">
        <authorList>
            <person name="Ju K.-S."/>
            <person name="Doroghazi J.R."/>
            <person name="Metcalf W."/>
        </authorList>
    </citation>
    <scope>NUCLEOTIDE SEQUENCE [LARGE SCALE GENOMIC DNA]</scope>
    <source>
        <strain evidence="5 6">NRRL ISP-5550</strain>
    </source>
</reference>
<dbReference type="InterPro" id="IPR009057">
    <property type="entry name" value="Homeodomain-like_sf"/>
</dbReference>
<dbReference type="Pfam" id="PF12833">
    <property type="entry name" value="HTH_18"/>
    <property type="match status" value="1"/>
</dbReference>
<dbReference type="SMART" id="SM00342">
    <property type="entry name" value="HTH_ARAC"/>
    <property type="match status" value="1"/>
</dbReference>
<evidence type="ECO:0000256" key="1">
    <source>
        <dbReference type="ARBA" id="ARBA00023015"/>
    </source>
</evidence>
<evidence type="ECO:0000259" key="4">
    <source>
        <dbReference type="PROSITE" id="PS01124"/>
    </source>
</evidence>
<dbReference type="GO" id="GO:0003700">
    <property type="term" value="F:DNA-binding transcription factor activity"/>
    <property type="evidence" value="ECO:0007669"/>
    <property type="project" value="InterPro"/>
</dbReference>
<feature type="domain" description="HTH araC/xylS-type" evidence="4">
    <location>
        <begin position="217"/>
        <end position="320"/>
    </location>
</feature>
<dbReference type="PANTHER" id="PTHR46796">
    <property type="entry name" value="HTH-TYPE TRANSCRIPTIONAL ACTIVATOR RHAS-RELATED"/>
    <property type="match status" value="1"/>
</dbReference>
<keyword evidence="6" id="KW-1185">Reference proteome</keyword>
<keyword evidence="2" id="KW-0238">DNA-binding</keyword>
<dbReference type="PATRIC" id="fig|68223.7.peg.6250"/>
<dbReference type="PROSITE" id="PS01124">
    <property type="entry name" value="HTH_ARAC_FAMILY_2"/>
    <property type="match status" value="1"/>
</dbReference>
<dbReference type="Gene3D" id="1.10.10.60">
    <property type="entry name" value="Homeodomain-like"/>
    <property type="match status" value="1"/>
</dbReference>
<dbReference type="PRINTS" id="PR00032">
    <property type="entry name" value="HTHARAC"/>
</dbReference>
<protein>
    <submittedName>
        <fullName evidence="5">AraC family transcriptional regulator</fullName>
    </submittedName>
</protein>
<organism evidence="5 6">
    <name type="scientific">Streptomyces katrae</name>
    <dbReference type="NCBI Taxonomy" id="68223"/>
    <lineage>
        <taxon>Bacteria</taxon>
        <taxon>Bacillati</taxon>
        <taxon>Actinomycetota</taxon>
        <taxon>Actinomycetes</taxon>
        <taxon>Kitasatosporales</taxon>
        <taxon>Streptomycetaceae</taxon>
        <taxon>Streptomyces</taxon>
    </lineage>
</organism>
<dbReference type="InterPro" id="IPR050204">
    <property type="entry name" value="AraC_XylS_family_regulators"/>
</dbReference>
<gene>
    <name evidence="5" type="ORF">VR44_11200</name>
</gene>
<name>A0A0F4JKG8_9ACTN</name>
<evidence type="ECO:0000256" key="2">
    <source>
        <dbReference type="ARBA" id="ARBA00023125"/>
    </source>
</evidence>